<reference evidence="1" key="2">
    <citation type="submission" date="2015-06" db="UniProtKB">
        <authorList>
            <consortium name="EnsemblMetazoa"/>
        </authorList>
    </citation>
    <scope>IDENTIFICATION</scope>
</reference>
<evidence type="ECO:0000313" key="2">
    <source>
        <dbReference type="Proteomes" id="UP000015104"/>
    </source>
</evidence>
<proteinExistence type="predicted"/>
<dbReference type="EnsemblMetazoa" id="tetur02g06030.1">
    <property type="protein sequence ID" value="tetur02g06030.1"/>
    <property type="gene ID" value="tetur02g06030"/>
</dbReference>
<dbReference type="AlphaFoldDB" id="T1JVW4"/>
<evidence type="ECO:0000313" key="1">
    <source>
        <dbReference type="EnsemblMetazoa" id="tetur02g06030.1"/>
    </source>
</evidence>
<sequence length="57" mass="6897">MESSEKQKYTKKRKKERRILRLNGHYSSGFTVIDEDYDNWDEDDQRGDDFDHVSSQI</sequence>
<dbReference type="EMBL" id="CAEY01000797">
    <property type="status" value="NOT_ANNOTATED_CDS"/>
    <property type="molecule type" value="Genomic_DNA"/>
</dbReference>
<name>T1JVW4_TETUR</name>
<dbReference type="HOGENOM" id="CLU_2999026_0_0_1"/>
<accession>T1JVW4</accession>
<reference evidence="2" key="1">
    <citation type="submission" date="2011-08" db="EMBL/GenBank/DDBJ databases">
        <authorList>
            <person name="Rombauts S."/>
        </authorList>
    </citation>
    <scope>NUCLEOTIDE SEQUENCE</scope>
    <source>
        <strain evidence="2">London</strain>
    </source>
</reference>
<keyword evidence="2" id="KW-1185">Reference proteome</keyword>
<organism evidence="1 2">
    <name type="scientific">Tetranychus urticae</name>
    <name type="common">Two-spotted spider mite</name>
    <dbReference type="NCBI Taxonomy" id="32264"/>
    <lineage>
        <taxon>Eukaryota</taxon>
        <taxon>Metazoa</taxon>
        <taxon>Ecdysozoa</taxon>
        <taxon>Arthropoda</taxon>
        <taxon>Chelicerata</taxon>
        <taxon>Arachnida</taxon>
        <taxon>Acari</taxon>
        <taxon>Acariformes</taxon>
        <taxon>Trombidiformes</taxon>
        <taxon>Prostigmata</taxon>
        <taxon>Eleutherengona</taxon>
        <taxon>Raphignathae</taxon>
        <taxon>Tetranychoidea</taxon>
        <taxon>Tetranychidae</taxon>
        <taxon>Tetranychus</taxon>
    </lineage>
</organism>
<dbReference type="Proteomes" id="UP000015104">
    <property type="component" value="Unassembled WGS sequence"/>
</dbReference>
<protein>
    <submittedName>
        <fullName evidence="1">Uncharacterized protein</fullName>
    </submittedName>
</protein>